<dbReference type="AlphaFoldDB" id="A0A6P3DTA3"/>
<sequence length="198" mass="22505">MNVFVNCLPHEKATTMDDSKDLPSKVALVERNIQPQGIPLNDPEAVGKISRQDLIALATEIEKADNFVKANACSKLQVIVDQIRHLKKQAENILTEADWNMKLHHVPCNFVKHPGQVYHLYQKESGQLYLSMISPEEWAISNSGPVQTYKGSYRLEYDHSWTSLEETDKKNKEMTILAQLWSNISTNALKSIDLNVNM</sequence>
<gene>
    <name evidence="2 3 4" type="primary">LOC100743213</name>
</gene>
<dbReference type="Proteomes" id="UP000515180">
    <property type="component" value="Unplaced"/>
</dbReference>
<dbReference type="PANTHER" id="PTHR14553">
    <property type="entry name" value="UNCHARACTERIZED PROTEIN C1ORF50"/>
    <property type="match status" value="1"/>
</dbReference>
<evidence type="ECO:0000313" key="4">
    <source>
        <dbReference type="RefSeq" id="XP_033174613.1"/>
    </source>
</evidence>
<keyword evidence="1" id="KW-1185">Reference proteome</keyword>
<dbReference type="GeneID" id="100743213"/>
<dbReference type="KEGG" id="bim:100743213"/>
<evidence type="ECO:0000313" key="2">
    <source>
        <dbReference type="RefSeq" id="XP_003486423.1"/>
    </source>
</evidence>
<dbReference type="RefSeq" id="XP_003486423.1">
    <property type="nucleotide sequence ID" value="XM_003486375.4"/>
</dbReference>
<evidence type="ECO:0000313" key="1">
    <source>
        <dbReference type="Proteomes" id="UP000515180"/>
    </source>
</evidence>
<name>A0A6P3DTA3_BOMIM</name>
<evidence type="ECO:0000313" key="3">
    <source>
        <dbReference type="RefSeq" id="XP_012236209.1"/>
    </source>
</evidence>
<proteinExistence type="predicted"/>
<dbReference type="RefSeq" id="XP_033174613.1">
    <property type="nucleotide sequence ID" value="XM_033318722.1"/>
</dbReference>
<dbReference type="Pfam" id="PF10504">
    <property type="entry name" value="DUF2452"/>
    <property type="match status" value="1"/>
</dbReference>
<accession>A0A6P3DTA3</accession>
<dbReference type="InterPro" id="IPR019534">
    <property type="entry name" value="DUF2452"/>
</dbReference>
<dbReference type="PANTHER" id="PTHR14553:SF1">
    <property type="entry name" value="SIMILAR TO CHROMOSOME 1 OPEN READING FRAME 50"/>
    <property type="match status" value="1"/>
</dbReference>
<dbReference type="RefSeq" id="XP_012236209.1">
    <property type="nucleotide sequence ID" value="XM_012380786.2"/>
</dbReference>
<reference evidence="2 3" key="1">
    <citation type="submission" date="2025-04" db="UniProtKB">
        <authorList>
            <consortium name="RefSeq"/>
        </authorList>
    </citation>
    <scope>IDENTIFICATION</scope>
</reference>
<protein>
    <submittedName>
        <fullName evidence="2 3">Uncharacterized protein C1orf50 homolog isoform X1</fullName>
    </submittedName>
</protein>
<dbReference type="OrthoDB" id="9995764at2759"/>
<organism evidence="1 2">
    <name type="scientific">Bombus impatiens</name>
    <name type="common">Bumblebee</name>
    <dbReference type="NCBI Taxonomy" id="132113"/>
    <lineage>
        <taxon>Eukaryota</taxon>
        <taxon>Metazoa</taxon>
        <taxon>Ecdysozoa</taxon>
        <taxon>Arthropoda</taxon>
        <taxon>Hexapoda</taxon>
        <taxon>Insecta</taxon>
        <taxon>Pterygota</taxon>
        <taxon>Neoptera</taxon>
        <taxon>Endopterygota</taxon>
        <taxon>Hymenoptera</taxon>
        <taxon>Apocrita</taxon>
        <taxon>Aculeata</taxon>
        <taxon>Apoidea</taxon>
        <taxon>Anthophila</taxon>
        <taxon>Apidae</taxon>
        <taxon>Bombus</taxon>
        <taxon>Pyrobombus</taxon>
    </lineage>
</organism>